<dbReference type="FunFam" id="3.90.640.10:FF:000047">
    <property type="entry name" value="Actin, alpha skeletal muscle"/>
    <property type="match status" value="1"/>
</dbReference>
<dbReference type="InterPro" id="IPR004001">
    <property type="entry name" value="Actin_CS"/>
</dbReference>
<keyword evidence="7" id="KW-0558">Oxidation</keyword>
<reference evidence="11" key="3">
    <citation type="submission" date="2025-09" db="UniProtKB">
        <authorList>
            <consortium name="Ensembl"/>
        </authorList>
    </citation>
    <scope>IDENTIFICATION</scope>
</reference>
<evidence type="ECO:0000256" key="2">
    <source>
        <dbReference type="ARBA" id="ARBA00006752"/>
    </source>
</evidence>
<dbReference type="PROSITE" id="PS00432">
    <property type="entry name" value="ACTINS_2"/>
    <property type="match status" value="1"/>
</dbReference>
<dbReference type="GO" id="GO:0005856">
    <property type="term" value="C:cytoskeleton"/>
    <property type="evidence" value="ECO:0007669"/>
    <property type="project" value="UniProtKB-SubCell"/>
</dbReference>
<comment type="subunit">
    <text evidence="9">Polymerization of globular actin (G-actin) leads to a structural filament (F-actin) in the form of a two-stranded helix. Each actin can bind to 4 others.</text>
</comment>
<keyword evidence="6" id="KW-0067">ATP-binding</keyword>
<dbReference type="Gene3D" id="3.90.640.10">
    <property type="entry name" value="Actin, Chain A, domain 4"/>
    <property type="match status" value="1"/>
</dbReference>
<dbReference type="InParanoid" id="A0A669CSE3"/>
<dbReference type="CDD" id="cd10224">
    <property type="entry name" value="ASKHA_NBD_actin"/>
    <property type="match status" value="1"/>
</dbReference>
<comment type="subcellular location">
    <subcellularLocation>
        <location evidence="1">Cytoplasm</location>
        <location evidence="1">Cytoskeleton</location>
    </subcellularLocation>
</comment>
<keyword evidence="5" id="KW-0547">Nucleotide-binding</keyword>
<dbReference type="InterPro" id="IPR004000">
    <property type="entry name" value="Actin"/>
</dbReference>
<dbReference type="PANTHER" id="PTHR11937">
    <property type="entry name" value="ACTIN"/>
    <property type="match status" value="1"/>
</dbReference>
<dbReference type="FunFam" id="3.30.420.40:FF:000291">
    <property type="entry name" value="Actin, alpha skeletal muscle"/>
    <property type="match status" value="1"/>
</dbReference>
<dbReference type="PROSITE" id="PS00406">
    <property type="entry name" value="ACTINS_1"/>
    <property type="match status" value="1"/>
</dbReference>
<accession>A0A669CSE3</accession>
<dbReference type="Pfam" id="PF00022">
    <property type="entry name" value="Actin"/>
    <property type="match status" value="1"/>
</dbReference>
<evidence type="ECO:0000313" key="12">
    <source>
        <dbReference type="Proteomes" id="UP000005207"/>
    </source>
</evidence>
<dbReference type="GeneTree" id="ENSGT00940000154710"/>
<dbReference type="SMART" id="SM00268">
    <property type="entry name" value="ACTIN"/>
    <property type="match status" value="1"/>
</dbReference>
<evidence type="ECO:0000256" key="3">
    <source>
        <dbReference type="ARBA" id="ARBA00022481"/>
    </source>
</evidence>
<dbReference type="InterPro" id="IPR020902">
    <property type="entry name" value="Actin/actin-like_CS"/>
</dbReference>
<protein>
    <submittedName>
        <fullName evidence="11">Actin, alpha, cardiac muscle 2</fullName>
    </submittedName>
</protein>
<dbReference type="FunFam" id="3.30.420.40:FF:000058">
    <property type="entry name" value="Putative actin-related protein 5"/>
    <property type="match status" value="1"/>
</dbReference>
<keyword evidence="4" id="KW-0963">Cytoplasm</keyword>
<organism evidence="11 12">
    <name type="scientific">Oreochromis niloticus</name>
    <name type="common">Nile tilapia</name>
    <name type="synonym">Tilapia nilotica</name>
    <dbReference type="NCBI Taxonomy" id="8128"/>
    <lineage>
        <taxon>Eukaryota</taxon>
        <taxon>Metazoa</taxon>
        <taxon>Chordata</taxon>
        <taxon>Craniata</taxon>
        <taxon>Vertebrata</taxon>
        <taxon>Euteleostomi</taxon>
        <taxon>Actinopterygii</taxon>
        <taxon>Neopterygii</taxon>
        <taxon>Teleostei</taxon>
        <taxon>Neoteleostei</taxon>
        <taxon>Acanthomorphata</taxon>
        <taxon>Ovalentaria</taxon>
        <taxon>Cichlomorphae</taxon>
        <taxon>Cichliformes</taxon>
        <taxon>Cichlidae</taxon>
        <taxon>African cichlids</taxon>
        <taxon>Pseudocrenilabrinae</taxon>
        <taxon>Oreochromini</taxon>
        <taxon>Oreochromis</taxon>
    </lineage>
</organism>
<dbReference type="GO" id="GO:0005524">
    <property type="term" value="F:ATP binding"/>
    <property type="evidence" value="ECO:0007669"/>
    <property type="project" value="UniProtKB-KW"/>
</dbReference>
<evidence type="ECO:0000256" key="10">
    <source>
        <dbReference type="RuleBase" id="RU000487"/>
    </source>
</evidence>
<dbReference type="Proteomes" id="UP000005207">
    <property type="component" value="Linkage group LG19"/>
</dbReference>
<evidence type="ECO:0000256" key="4">
    <source>
        <dbReference type="ARBA" id="ARBA00022490"/>
    </source>
</evidence>
<evidence type="ECO:0000256" key="7">
    <source>
        <dbReference type="ARBA" id="ARBA00023097"/>
    </source>
</evidence>
<dbReference type="FunCoup" id="A0A669CSE3">
    <property type="interactions" value="728"/>
</dbReference>
<evidence type="ECO:0000256" key="9">
    <source>
        <dbReference type="ARBA" id="ARBA00038582"/>
    </source>
</evidence>
<evidence type="ECO:0000256" key="1">
    <source>
        <dbReference type="ARBA" id="ARBA00004245"/>
    </source>
</evidence>
<dbReference type="PROSITE" id="PS01132">
    <property type="entry name" value="ACTINS_ACT_LIKE"/>
    <property type="match status" value="1"/>
</dbReference>
<dbReference type="Ensembl" id="ENSONIT00000035430.1">
    <property type="protein sequence ID" value="ENSONIP00000049718.1"/>
    <property type="gene ID" value="ENSONIG00000000066.2"/>
</dbReference>
<dbReference type="Gene3D" id="3.30.420.40">
    <property type="match status" value="2"/>
</dbReference>
<name>A0A669CSE3_ORENI</name>
<dbReference type="SUPFAM" id="SSF53067">
    <property type="entry name" value="Actin-like ATPase domain"/>
    <property type="match status" value="2"/>
</dbReference>
<sequence>MAWGRVTAAYDSWLAVPFCLVLLVVGPSTALSQCYFTAFRTWALSVSSKLAMSFLMSCSFLSAGIKKEYGTCHNRRFPLFFIVLMSETANSISVTSDLSAKVSYKEECIIPGCSYITRPAAMCDDEETTALVCDNGSGLVKAGFAGDDAPRAVFPSIVGRPRHQGVMVGMGQKDSYVGDEAQSKRGILTLKYPIEHGIITNWDDMEKIWHHSFYNELRVAPEEHPTLLTEAPLNPKANREKMTQIMFETFNVPAMYVAIQAVLSLYASGRTTGIVLDSGDGVTHNVPIYEGYALPHAIMRLDLAGRDLTDYLMKILTERGYSFVTTAEREIVRDIKEKLCYVALDFENEMATAASSSSLEKSYELPDGQVITIGNERFRCPETLFQPSFIGMESAGIHETTYNSIMKCDIDIRKDLYANNVMSGGTTMYPGIADRMQKEITALAPSTMKIKIIAPPERKYSVWIGGSILASLSTFQQMWISKQEYDEAGPSIVHRKCF</sequence>
<dbReference type="InterPro" id="IPR043129">
    <property type="entry name" value="ATPase_NBD"/>
</dbReference>
<evidence type="ECO:0000256" key="8">
    <source>
        <dbReference type="ARBA" id="ARBA00023212"/>
    </source>
</evidence>
<dbReference type="OMA" id="WIAKGEY"/>
<evidence type="ECO:0000313" key="11">
    <source>
        <dbReference type="Ensembl" id="ENSONIP00000049718.1"/>
    </source>
</evidence>
<proteinExistence type="inferred from homology"/>
<keyword evidence="8" id="KW-0206">Cytoskeleton</keyword>
<evidence type="ECO:0000256" key="6">
    <source>
        <dbReference type="ARBA" id="ARBA00022840"/>
    </source>
</evidence>
<dbReference type="FunFam" id="2.30.36.70:FF:000001">
    <property type="entry name" value="Actin, alpha skeletal muscle"/>
    <property type="match status" value="1"/>
</dbReference>
<dbReference type="FunFam" id="3.30.420.40:FF:000131">
    <property type="entry name" value="Actin, alpha skeletal muscle"/>
    <property type="match status" value="1"/>
</dbReference>
<reference evidence="11" key="2">
    <citation type="submission" date="2025-08" db="UniProtKB">
        <authorList>
            <consortium name="Ensembl"/>
        </authorList>
    </citation>
    <scope>IDENTIFICATION</scope>
</reference>
<keyword evidence="3" id="KW-0488">Methylation</keyword>
<evidence type="ECO:0000256" key="5">
    <source>
        <dbReference type="ARBA" id="ARBA00022741"/>
    </source>
</evidence>
<dbReference type="PRINTS" id="PR00190">
    <property type="entry name" value="ACTIN"/>
</dbReference>
<gene>
    <name evidence="11" type="primary">ACTC1</name>
    <name evidence="11" type="synonym">actc1</name>
</gene>
<reference evidence="12" key="1">
    <citation type="submission" date="2012-01" db="EMBL/GenBank/DDBJ databases">
        <title>The Genome Sequence of Oreochromis niloticus (Nile Tilapia).</title>
        <authorList>
            <consortium name="Broad Institute Genome Assembly Team"/>
            <consortium name="Broad Institute Sequencing Platform"/>
            <person name="Di Palma F."/>
            <person name="Johnson J."/>
            <person name="Lander E.S."/>
            <person name="Lindblad-Toh K."/>
        </authorList>
    </citation>
    <scope>NUCLEOTIDE SEQUENCE [LARGE SCALE GENOMIC DNA]</scope>
</reference>
<keyword evidence="12" id="KW-1185">Reference proteome</keyword>
<comment type="similarity">
    <text evidence="2 10">Belongs to the actin family.</text>
</comment>
<dbReference type="AlphaFoldDB" id="A0A669CSE3"/>